<reference evidence="2 3" key="1">
    <citation type="submission" date="2020-03" db="EMBL/GenBank/DDBJ databases">
        <title>Sequencing the genomes of 1000 actinobacteria strains.</title>
        <authorList>
            <person name="Klenk H.-P."/>
        </authorList>
    </citation>
    <scope>NUCLEOTIDE SEQUENCE [LARGE SCALE GENOMIC DNA]</scope>
    <source>
        <strain evidence="2 3">DSM 44556</strain>
    </source>
</reference>
<gene>
    <name evidence="2" type="ORF">FHU31_002680</name>
</gene>
<organism evidence="2 3">
    <name type="scientific">Mycolicibacterium fluoranthenivorans</name>
    <dbReference type="NCBI Taxonomy" id="258505"/>
    <lineage>
        <taxon>Bacteria</taxon>
        <taxon>Bacillati</taxon>
        <taxon>Actinomycetota</taxon>
        <taxon>Actinomycetes</taxon>
        <taxon>Mycobacteriales</taxon>
        <taxon>Mycobacteriaceae</taxon>
        <taxon>Mycolicibacterium</taxon>
    </lineage>
</organism>
<proteinExistence type="predicted"/>
<feature type="transmembrane region" description="Helical" evidence="1">
    <location>
        <begin position="138"/>
        <end position="158"/>
    </location>
</feature>
<protein>
    <submittedName>
        <fullName evidence="2">Uncharacterized protein</fullName>
    </submittedName>
</protein>
<evidence type="ECO:0000256" key="1">
    <source>
        <dbReference type="SAM" id="Phobius"/>
    </source>
</evidence>
<name>A0A7X5TZQ9_9MYCO</name>
<keyword evidence="1" id="KW-0472">Membrane</keyword>
<accession>A0A7X5TZQ9</accession>
<evidence type="ECO:0000313" key="3">
    <source>
        <dbReference type="Proteomes" id="UP000547444"/>
    </source>
</evidence>
<sequence>MLGGQAAFASLTKSLVALNPDYAPATGFLNGEMAKVLDRDIAKLLEPIRRDMNQRAAAAMAPFRELMVSQTAETLKKLTPIVAEQIRLPKIPMSTSLPQQLAELAALTAPLVPGVVAEKIEEASRQVSKARGRTPEEIVAYVNLCVTLITLLIAIVQFCATQNQPPSSGGTVNQTINNSPTNVINNTTVVLPPAPIVAPPPRP</sequence>
<dbReference type="RefSeq" id="WP_167158936.1">
    <property type="nucleotide sequence ID" value="NZ_JAANOW010000001.1"/>
</dbReference>
<dbReference type="EMBL" id="JAANOW010000001">
    <property type="protein sequence ID" value="NIH95724.1"/>
    <property type="molecule type" value="Genomic_DNA"/>
</dbReference>
<dbReference type="AlphaFoldDB" id="A0A7X5TZQ9"/>
<keyword evidence="1" id="KW-0812">Transmembrane</keyword>
<comment type="caution">
    <text evidence="2">The sequence shown here is derived from an EMBL/GenBank/DDBJ whole genome shotgun (WGS) entry which is preliminary data.</text>
</comment>
<evidence type="ECO:0000313" key="2">
    <source>
        <dbReference type="EMBL" id="NIH95724.1"/>
    </source>
</evidence>
<keyword evidence="1" id="KW-1133">Transmembrane helix</keyword>
<dbReference type="Proteomes" id="UP000547444">
    <property type="component" value="Unassembled WGS sequence"/>
</dbReference>
<keyword evidence="3" id="KW-1185">Reference proteome</keyword>